<dbReference type="GO" id="GO:0016740">
    <property type="term" value="F:transferase activity"/>
    <property type="evidence" value="ECO:0007669"/>
    <property type="project" value="UniProtKB-KW"/>
</dbReference>
<dbReference type="PANTHER" id="PTHR36451">
    <property type="entry name" value="PAPS-DEPENDENT SULFOTRANSFERASE STF3"/>
    <property type="match status" value="1"/>
</dbReference>
<proteinExistence type="predicted"/>
<dbReference type="Proteomes" id="UP000199095">
    <property type="component" value="Unassembled WGS sequence"/>
</dbReference>
<keyword evidence="3" id="KW-1185">Reference proteome</keyword>
<dbReference type="InterPro" id="IPR027417">
    <property type="entry name" value="P-loop_NTPase"/>
</dbReference>
<dbReference type="SUPFAM" id="SSF52540">
    <property type="entry name" value="P-loop containing nucleoside triphosphate hydrolases"/>
    <property type="match status" value="1"/>
</dbReference>
<feature type="domain" description="Sulfotransferase" evidence="1">
    <location>
        <begin position="4"/>
        <end position="316"/>
    </location>
</feature>
<sequence>MTKRPVLISGIPRSGSTWLGNVLSKAPNAVYIHEPDNEKANAQAFFLKDGLHRYPYLRSNDNNSLYYKLWSSVLTDNIVHLKELSEIFRQPLPINPFNLEREIGKKSGFIHKDFFVQTSDRNKNNTVKTMGLPPFNSINSKTVPIVKSVHNMLSLQWLDNNFSTRIVIIVRHPASVISSYLKLKMPDSLRNIFYQDYLMEDYLFPFKEHLASANSHISQMSMQIGAFYYVLEKQIKNHPNWILVKHEDLCENPNGRFKEIYENLNLNWTNDVSNYIGQLNKKGNGYKINRIAKDQIFKYKNELSSNVIKEIQKYYTIFNNHLYQEF</sequence>
<dbReference type="EMBL" id="FOHJ01000001">
    <property type="protein sequence ID" value="SES71602.1"/>
    <property type="molecule type" value="Genomic_DNA"/>
</dbReference>
<dbReference type="Gene3D" id="3.40.50.300">
    <property type="entry name" value="P-loop containing nucleotide triphosphate hydrolases"/>
    <property type="match status" value="1"/>
</dbReference>
<gene>
    <name evidence="2" type="ORF">SAMN05421676_101263</name>
</gene>
<organism evidence="2 3">
    <name type="scientific">Salinibacillus kushneri</name>
    <dbReference type="NCBI Taxonomy" id="237682"/>
    <lineage>
        <taxon>Bacteria</taxon>
        <taxon>Bacillati</taxon>
        <taxon>Bacillota</taxon>
        <taxon>Bacilli</taxon>
        <taxon>Bacillales</taxon>
        <taxon>Bacillaceae</taxon>
        <taxon>Salinibacillus</taxon>
    </lineage>
</organism>
<dbReference type="STRING" id="237682.SAMN05421676_101263"/>
<evidence type="ECO:0000259" key="1">
    <source>
        <dbReference type="Pfam" id="PF00685"/>
    </source>
</evidence>
<reference evidence="3" key="1">
    <citation type="submission" date="2016-10" db="EMBL/GenBank/DDBJ databases">
        <authorList>
            <person name="Varghese N."/>
            <person name="Submissions S."/>
        </authorList>
    </citation>
    <scope>NUCLEOTIDE SEQUENCE [LARGE SCALE GENOMIC DNA]</scope>
    <source>
        <strain evidence="3">CGMCC 1.3566</strain>
    </source>
</reference>
<dbReference type="AlphaFoldDB" id="A0A1H9YR30"/>
<evidence type="ECO:0000313" key="2">
    <source>
        <dbReference type="EMBL" id="SES71602.1"/>
    </source>
</evidence>
<dbReference type="OrthoDB" id="1431437at2"/>
<keyword evidence="2" id="KW-0808">Transferase</keyword>
<accession>A0A1H9YR30</accession>
<evidence type="ECO:0000313" key="3">
    <source>
        <dbReference type="Proteomes" id="UP000199095"/>
    </source>
</evidence>
<dbReference type="Pfam" id="PF00685">
    <property type="entry name" value="Sulfotransfer_1"/>
    <property type="match status" value="1"/>
</dbReference>
<protein>
    <submittedName>
        <fullName evidence="2">Sulfotransferase domain-containing protein</fullName>
    </submittedName>
</protein>
<dbReference type="InterPro" id="IPR052736">
    <property type="entry name" value="Stf3_sulfotransferase"/>
</dbReference>
<dbReference type="PANTHER" id="PTHR36451:SF1">
    <property type="entry name" value="OMEGA-HYDROXY-BETA-DIHYDROMENAQUINONE-9 SULFOTRANSFERASE STF3"/>
    <property type="match status" value="1"/>
</dbReference>
<dbReference type="RefSeq" id="WP_093131175.1">
    <property type="nucleotide sequence ID" value="NZ_FOHJ01000001.1"/>
</dbReference>
<dbReference type="InterPro" id="IPR000863">
    <property type="entry name" value="Sulfotransferase_dom"/>
</dbReference>
<name>A0A1H9YR30_9BACI</name>